<evidence type="ECO:0000313" key="2">
    <source>
        <dbReference type="EMBL" id="KAJ7010912.1"/>
    </source>
</evidence>
<dbReference type="Proteomes" id="UP001164929">
    <property type="component" value="Chromosome 1"/>
</dbReference>
<keyword evidence="3" id="KW-1185">Reference proteome</keyword>
<dbReference type="AlphaFoldDB" id="A0AAD6WFX8"/>
<comment type="caution">
    <text evidence="2">The sequence shown here is derived from an EMBL/GenBank/DDBJ whole genome shotgun (WGS) entry which is preliminary data.</text>
</comment>
<evidence type="ECO:0000256" key="1">
    <source>
        <dbReference type="SAM" id="Phobius"/>
    </source>
</evidence>
<feature type="transmembrane region" description="Helical" evidence="1">
    <location>
        <begin position="115"/>
        <end position="138"/>
    </location>
</feature>
<organism evidence="2 3">
    <name type="scientific">Populus alba x Populus x berolinensis</name>
    <dbReference type="NCBI Taxonomy" id="444605"/>
    <lineage>
        <taxon>Eukaryota</taxon>
        <taxon>Viridiplantae</taxon>
        <taxon>Streptophyta</taxon>
        <taxon>Embryophyta</taxon>
        <taxon>Tracheophyta</taxon>
        <taxon>Spermatophyta</taxon>
        <taxon>Magnoliopsida</taxon>
        <taxon>eudicotyledons</taxon>
        <taxon>Gunneridae</taxon>
        <taxon>Pentapetalae</taxon>
        <taxon>rosids</taxon>
        <taxon>fabids</taxon>
        <taxon>Malpighiales</taxon>
        <taxon>Salicaceae</taxon>
        <taxon>Saliceae</taxon>
        <taxon>Populus</taxon>
    </lineage>
</organism>
<reference evidence="2 3" key="1">
    <citation type="journal article" date="2023" name="Mol. Ecol. Resour.">
        <title>Chromosome-level genome assembly of a triploid poplar Populus alba 'Berolinensis'.</title>
        <authorList>
            <person name="Chen S."/>
            <person name="Yu Y."/>
            <person name="Wang X."/>
            <person name="Wang S."/>
            <person name="Zhang T."/>
            <person name="Zhou Y."/>
            <person name="He R."/>
            <person name="Meng N."/>
            <person name="Wang Y."/>
            <person name="Liu W."/>
            <person name="Liu Z."/>
            <person name="Liu J."/>
            <person name="Guo Q."/>
            <person name="Huang H."/>
            <person name="Sederoff R.R."/>
            <person name="Wang G."/>
            <person name="Qu G."/>
            <person name="Chen S."/>
        </authorList>
    </citation>
    <scope>NUCLEOTIDE SEQUENCE [LARGE SCALE GENOMIC DNA]</scope>
    <source>
        <strain evidence="2">SC-2020</strain>
    </source>
</reference>
<name>A0AAD6WFX8_9ROSI</name>
<proteinExistence type="predicted"/>
<dbReference type="EMBL" id="JAQIZT010000001">
    <property type="protein sequence ID" value="KAJ7010912.1"/>
    <property type="molecule type" value="Genomic_DNA"/>
</dbReference>
<gene>
    <name evidence="2" type="ORF">NC653_001379</name>
</gene>
<protein>
    <submittedName>
        <fullName evidence="2">Uncharacterized protein</fullName>
    </submittedName>
</protein>
<keyword evidence="1" id="KW-0472">Membrane</keyword>
<keyword evidence="1" id="KW-0812">Transmembrane</keyword>
<accession>A0AAD6WFX8</accession>
<keyword evidence="1" id="KW-1133">Transmembrane helix</keyword>
<sequence>MKWQTLAYSKEKGEGRGELQRNQQPAITSMFLKHLTLNNMHGDRHFQLGNNSLEHYKNVIPRRPLSSSSCHLCMEQATLVLSPIISKFISYHNCASPALHVCLPLRILTLPRQELAVGFFVFLIFLPFVIDHVLFSLLSKWVSL</sequence>
<evidence type="ECO:0000313" key="3">
    <source>
        <dbReference type="Proteomes" id="UP001164929"/>
    </source>
</evidence>